<feature type="compositionally biased region" description="Acidic residues" evidence="3">
    <location>
        <begin position="623"/>
        <end position="640"/>
    </location>
</feature>
<name>A0A6J8BL77_MYTCO</name>
<evidence type="ECO:0000259" key="4">
    <source>
        <dbReference type="PROSITE" id="PS50097"/>
    </source>
</evidence>
<keyword evidence="6" id="KW-1185">Reference proteome</keyword>
<reference evidence="5 6" key="1">
    <citation type="submission" date="2020-06" db="EMBL/GenBank/DDBJ databases">
        <authorList>
            <person name="Li R."/>
            <person name="Bekaert M."/>
        </authorList>
    </citation>
    <scope>NUCLEOTIDE SEQUENCE [LARGE SCALE GENOMIC DNA]</scope>
    <source>
        <strain evidence="6">wild</strain>
    </source>
</reference>
<feature type="region of interest" description="Disordered" evidence="3">
    <location>
        <begin position="623"/>
        <end position="669"/>
    </location>
</feature>
<protein>
    <submittedName>
        <fullName evidence="5">KLHL6</fullName>
    </submittedName>
</protein>
<dbReference type="PANTHER" id="PTHR24412">
    <property type="entry name" value="KELCH PROTEIN"/>
    <property type="match status" value="1"/>
</dbReference>
<evidence type="ECO:0000256" key="1">
    <source>
        <dbReference type="ARBA" id="ARBA00022441"/>
    </source>
</evidence>
<dbReference type="PANTHER" id="PTHR24412:SF272">
    <property type="entry name" value="KELCH-LIKE PROTEIN DIABLO"/>
    <property type="match status" value="1"/>
</dbReference>
<dbReference type="PROSITE" id="PS50097">
    <property type="entry name" value="BTB"/>
    <property type="match status" value="1"/>
</dbReference>
<dbReference type="SUPFAM" id="SSF54695">
    <property type="entry name" value="POZ domain"/>
    <property type="match status" value="1"/>
</dbReference>
<dbReference type="Pfam" id="PF07707">
    <property type="entry name" value="BACK"/>
    <property type="match status" value="1"/>
</dbReference>
<dbReference type="Gene3D" id="3.30.710.10">
    <property type="entry name" value="Potassium Channel Kv1.1, Chain A"/>
    <property type="match status" value="1"/>
</dbReference>
<organism evidence="5 6">
    <name type="scientific">Mytilus coruscus</name>
    <name type="common">Sea mussel</name>
    <dbReference type="NCBI Taxonomy" id="42192"/>
    <lineage>
        <taxon>Eukaryota</taxon>
        <taxon>Metazoa</taxon>
        <taxon>Spiralia</taxon>
        <taxon>Lophotrochozoa</taxon>
        <taxon>Mollusca</taxon>
        <taxon>Bivalvia</taxon>
        <taxon>Autobranchia</taxon>
        <taxon>Pteriomorphia</taxon>
        <taxon>Mytilida</taxon>
        <taxon>Mytiloidea</taxon>
        <taxon>Mytilidae</taxon>
        <taxon>Mytilinae</taxon>
        <taxon>Mytilus</taxon>
    </lineage>
</organism>
<dbReference type="InterPro" id="IPR006652">
    <property type="entry name" value="Kelch_1"/>
</dbReference>
<keyword evidence="2" id="KW-0677">Repeat</keyword>
<dbReference type="SMART" id="SM00612">
    <property type="entry name" value="Kelch"/>
    <property type="match status" value="2"/>
</dbReference>
<dbReference type="InterPro" id="IPR011333">
    <property type="entry name" value="SKP1/BTB/POZ_sf"/>
</dbReference>
<dbReference type="InterPro" id="IPR015915">
    <property type="entry name" value="Kelch-typ_b-propeller"/>
</dbReference>
<evidence type="ECO:0000256" key="3">
    <source>
        <dbReference type="SAM" id="MobiDB-lite"/>
    </source>
</evidence>
<feature type="compositionally biased region" description="Basic and acidic residues" evidence="3">
    <location>
        <begin position="641"/>
        <end position="652"/>
    </location>
</feature>
<dbReference type="OrthoDB" id="45365at2759"/>
<dbReference type="AlphaFoldDB" id="A0A6J8BL77"/>
<accession>A0A6J8BL77</accession>
<dbReference type="SUPFAM" id="SSF117281">
    <property type="entry name" value="Kelch motif"/>
    <property type="match status" value="1"/>
</dbReference>
<dbReference type="SMART" id="SM00225">
    <property type="entry name" value="BTB"/>
    <property type="match status" value="1"/>
</dbReference>
<dbReference type="Gene3D" id="1.25.40.420">
    <property type="match status" value="1"/>
</dbReference>
<dbReference type="InterPro" id="IPR000210">
    <property type="entry name" value="BTB/POZ_dom"/>
</dbReference>
<dbReference type="SMART" id="SM00875">
    <property type="entry name" value="BACK"/>
    <property type="match status" value="1"/>
</dbReference>
<sequence length="724" mass="82019">MHVCKPSPTGSNFWSLVSTSKQVKVDTRQNSSTRHDPVVVITRINTMEPSVESLYFPALSQGISKEWAEGHFADLEVIVEGQKFKCHRIILAAMSQYFSTMFTSGFKESTEKSVEIKGMKGDAFHLVLEYIYTGRNIVSIDNVVHVLQSASMLQIKTLQDLCKSFLRKNLSVENCIGFWRLTFLYSLEDLQALMWNFLVKKFPVIANCMEFLSLHEGELLKIIDDQDLNTPSEEFVCEMVMKWYTANKNVNSEVLVAIFEHLKFQLMDEKYVRNLMTKFSDLSQIGPIKAMMEQRLLAELNADMLESSYRKEEIFCMVGTRSRMPDPSKTEVQCYSYQDKKQFHLAPLPIEPGPCFAVCTLNNDIFISGGYNQQQLVLHFSSKLNKWDQYNCIQDARWGHGMVAIDGYIYLIGGMSKTMDTLSSIERYNPNTNTCEKVGNLQQAISSMTVAVKGSKIYTFGGKQNDRNASLLIQSFDVTEGETKVIGELPSTCAGGVGKTVTIREDIFIIFREGNIAQFSEKEGTEVVGFSQRFEHFGTIMKENKILIIGCASSNFTSYLFDPVFKKIEEIPSEFKAPMLCDCATKGLVDYDSSLWKRSSNLDEPIVDIQIPSIELDQELQPDDFEENDDSNDDQDDVDNDEAHGEPNRHSDGLQQETTRRSTRHKTSTTLTKYKDFHVPSISKGAQQTDWMILSDYLRSAISSGAFENVENNVSNALLKLITS</sequence>
<proteinExistence type="predicted"/>
<keyword evidence="1" id="KW-0880">Kelch repeat</keyword>
<dbReference type="Pfam" id="PF01344">
    <property type="entry name" value="Kelch_1"/>
    <property type="match status" value="1"/>
</dbReference>
<evidence type="ECO:0000313" key="5">
    <source>
        <dbReference type="EMBL" id="CAC5384392.1"/>
    </source>
</evidence>
<dbReference type="EMBL" id="CACVKT020003553">
    <property type="protein sequence ID" value="CAC5384392.1"/>
    <property type="molecule type" value="Genomic_DNA"/>
</dbReference>
<dbReference type="InterPro" id="IPR011705">
    <property type="entry name" value="BACK"/>
</dbReference>
<evidence type="ECO:0000313" key="6">
    <source>
        <dbReference type="Proteomes" id="UP000507470"/>
    </source>
</evidence>
<dbReference type="Gene3D" id="2.120.10.80">
    <property type="entry name" value="Kelch-type beta propeller"/>
    <property type="match status" value="1"/>
</dbReference>
<evidence type="ECO:0000256" key="2">
    <source>
        <dbReference type="ARBA" id="ARBA00022737"/>
    </source>
</evidence>
<feature type="domain" description="BTB" evidence="4">
    <location>
        <begin position="73"/>
        <end position="140"/>
    </location>
</feature>
<gene>
    <name evidence="5" type="ORF">MCOR_20039</name>
</gene>
<dbReference type="Pfam" id="PF00651">
    <property type="entry name" value="BTB"/>
    <property type="match status" value="1"/>
</dbReference>
<dbReference type="Proteomes" id="UP000507470">
    <property type="component" value="Unassembled WGS sequence"/>
</dbReference>